<dbReference type="GO" id="GO:0050660">
    <property type="term" value="F:flavin adenine dinucleotide binding"/>
    <property type="evidence" value="ECO:0007669"/>
    <property type="project" value="InterPro"/>
</dbReference>
<comment type="cofactor">
    <cofactor evidence="1">
        <name>FAD</name>
        <dbReference type="ChEBI" id="CHEBI:57692"/>
    </cofactor>
</comment>
<comment type="similarity">
    <text evidence="2">Belongs to the acyl-CoA dehydrogenase family.</text>
</comment>
<dbReference type="Pfam" id="PF00441">
    <property type="entry name" value="Acyl-CoA_dh_1"/>
    <property type="match status" value="1"/>
</dbReference>
<evidence type="ECO:0000256" key="2">
    <source>
        <dbReference type="ARBA" id="ARBA00009347"/>
    </source>
</evidence>
<keyword evidence="3" id="KW-0285">Flavoprotein</keyword>
<dbReference type="InterPro" id="IPR009075">
    <property type="entry name" value="AcylCo_DH/oxidase_C"/>
</dbReference>
<name>A0A396SBJ5_9BACL</name>
<dbReference type="GO" id="GO:0003995">
    <property type="term" value="F:acyl-CoA dehydrogenase activity"/>
    <property type="evidence" value="ECO:0007669"/>
    <property type="project" value="TreeGrafter"/>
</dbReference>
<keyword evidence="4" id="KW-0274">FAD</keyword>
<dbReference type="Pfam" id="PF02771">
    <property type="entry name" value="Acyl-CoA_dh_N"/>
    <property type="match status" value="1"/>
</dbReference>
<dbReference type="Gene3D" id="1.20.140.10">
    <property type="entry name" value="Butyryl-CoA Dehydrogenase, subunit A, domain 3"/>
    <property type="match status" value="1"/>
</dbReference>
<feature type="domain" description="Acyl-CoA dehydrogenase/oxidase N-terminal" evidence="7">
    <location>
        <begin position="3"/>
        <end position="75"/>
    </location>
</feature>
<dbReference type="PANTHER" id="PTHR43884">
    <property type="entry name" value="ACYL-COA DEHYDROGENASE"/>
    <property type="match status" value="1"/>
</dbReference>
<evidence type="ECO:0000256" key="4">
    <source>
        <dbReference type="ARBA" id="ARBA00022827"/>
    </source>
</evidence>
<dbReference type="InterPro" id="IPR036250">
    <property type="entry name" value="AcylCo_DH-like_C"/>
</dbReference>
<evidence type="ECO:0000256" key="1">
    <source>
        <dbReference type="ARBA" id="ARBA00001974"/>
    </source>
</evidence>
<dbReference type="SUPFAM" id="SSF47203">
    <property type="entry name" value="Acyl-CoA dehydrogenase C-terminal domain-like"/>
    <property type="match status" value="1"/>
</dbReference>
<evidence type="ECO:0000313" key="8">
    <source>
        <dbReference type="EMBL" id="RHW38400.1"/>
    </source>
</evidence>
<feature type="domain" description="Acyl-CoA dehydrogenase/oxidase C-terminal" evidence="6">
    <location>
        <begin position="206"/>
        <end position="311"/>
    </location>
</feature>
<dbReference type="AlphaFoldDB" id="A0A396SBJ5"/>
<sequence length="355" mass="39716">MSEMKEMILEVVEKMFKKTVDKETVDLAENGHWAESVWQILKDNEILNVAVSESAGGAGGDIDDLLSLYQLVGKYAVPIPFTETTLSNYILESYQLAISNDSITYCLPQTSLVMNDDQTISGTLINVPWARHVKEILAFAHSSEGVFPVRLSLKEATIHPNTNLAGESRDTVTFNQSKSLQVQSTPLSDDQLQDLNTIDTAAKNALMCGAIEKAFLLSVQFAKEREQFGRPIHRFQLVQQHLALLAGEQAIASSSLENMIAALLEGREQNEVAYTRIRLDEASRIVSTSAHQVHAAIGVTHEHSLHQYTRRLWSWREEGLTANHWKKVVANTLLTTPFDDLWSYLTDSEKIFTTN</sequence>
<dbReference type="Gene3D" id="1.10.540.10">
    <property type="entry name" value="Acyl-CoA dehydrogenase/oxidase, N-terminal domain"/>
    <property type="match status" value="1"/>
</dbReference>
<dbReference type="SUPFAM" id="SSF56645">
    <property type="entry name" value="Acyl-CoA dehydrogenase NM domain-like"/>
    <property type="match status" value="1"/>
</dbReference>
<evidence type="ECO:0000259" key="6">
    <source>
        <dbReference type="Pfam" id="PF00441"/>
    </source>
</evidence>
<dbReference type="PANTHER" id="PTHR43884:SF20">
    <property type="entry name" value="ACYL-COA DEHYDROGENASE FADE28"/>
    <property type="match status" value="1"/>
</dbReference>
<dbReference type="OrthoDB" id="2450120at2"/>
<dbReference type="Proteomes" id="UP000265692">
    <property type="component" value="Unassembled WGS sequence"/>
</dbReference>
<evidence type="ECO:0000313" key="9">
    <source>
        <dbReference type="Proteomes" id="UP000265692"/>
    </source>
</evidence>
<dbReference type="RefSeq" id="WP_118875434.1">
    <property type="nucleotide sequence ID" value="NZ_QWEI01000002.1"/>
</dbReference>
<dbReference type="InterPro" id="IPR037069">
    <property type="entry name" value="AcylCoA_DH/ox_N_sf"/>
</dbReference>
<evidence type="ECO:0000259" key="7">
    <source>
        <dbReference type="Pfam" id="PF02771"/>
    </source>
</evidence>
<protein>
    <submittedName>
        <fullName evidence="8">Acyl-CoA dehydrogenase</fullName>
    </submittedName>
</protein>
<dbReference type="EMBL" id="QWEI01000002">
    <property type="protein sequence ID" value="RHW38400.1"/>
    <property type="molecule type" value="Genomic_DNA"/>
</dbReference>
<organism evidence="8 9">
    <name type="scientific">Ureibacillus yapensis</name>
    <dbReference type="NCBI Taxonomy" id="2304605"/>
    <lineage>
        <taxon>Bacteria</taxon>
        <taxon>Bacillati</taxon>
        <taxon>Bacillota</taxon>
        <taxon>Bacilli</taxon>
        <taxon>Bacillales</taxon>
        <taxon>Caryophanaceae</taxon>
        <taxon>Ureibacillus</taxon>
    </lineage>
</organism>
<evidence type="ECO:0000256" key="5">
    <source>
        <dbReference type="ARBA" id="ARBA00023002"/>
    </source>
</evidence>
<accession>A0A396SBJ5</accession>
<evidence type="ECO:0000256" key="3">
    <source>
        <dbReference type="ARBA" id="ARBA00022630"/>
    </source>
</evidence>
<dbReference type="InterPro" id="IPR013786">
    <property type="entry name" value="AcylCoA_DH/ox_N"/>
</dbReference>
<comment type="caution">
    <text evidence="8">The sequence shown here is derived from an EMBL/GenBank/DDBJ whole genome shotgun (WGS) entry which is preliminary data.</text>
</comment>
<gene>
    <name evidence="8" type="ORF">D1B33_05820</name>
</gene>
<keyword evidence="9" id="KW-1185">Reference proteome</keyword>
<dbReference type="InterPro" id="IPR009100">
    <property type="entry name" value="AcylCoA_DH/oxidase_NM_dom_sf"/>
</dbReference>
<proteinExistence type="inferred from homology"/>
<keyword evidence="5" id="KW-0560">Oxidoreductase</keyword>
<reference evidence="8 9" key="1">
    <citation type="submission" date="2018-08" db="EMBL/GenBank/DDBJ databases">
        <title>Lysinibacillus sp. YLB-03 draft genome sequence.</title>
        <authorList>
            <person name="Yu L."/>
        </authorList>
    </citation>
    <scope>NUCLEOTIDE SEQUENCE [LARGE SCALE GENOMIC DNA]</scope>
    <source>
        <strain evidence="8 9">YLB-03</strain>
    </source>
</reference>